<evidence type="ECO:0000313" key="1">
    <source>
        <dbReference type="EMBL" id="KAI8440292.1"/>
    </source>
</evidence>
<sequence>MKAKSGLTRFHNCHILRDSAIIKEDLWIRDGKIENPEQVFYVEQLEADETVNCEGLLIAPGFIDIQINGGWGIDFSYDCENVEEGVQKVAKKLLTQGVTSFCPTMVTSDKEKYKKILPRIKKTQGGHHGATVLGVHLEGPFISLAKKGAHMDEYIKTLDKGIKTIYEIYGSLDNAVIVTLAPELPGATEAIKELSKLGIKVALGHSTASLAQGEEAINSGANLITHLFNAMLPFHHRDPGLVGLLASSTNKQVYYGIISDGLHTHPAALRIACRTNPKGLVLVSDAVAAQGLADGNYHIGPQKVTVEGGKAYVSRTKTLCGSTAVLDECVRTFKEATGFHTST</sequence>
<proteinExistence type="predicted"/>
<organism evidence="1 2">
    <name type="scientific">Choristoneura fumiferana</name>
    <name type="common">Spruce budworm moth</name>
    <name type="synonym">Archips fumiferana</name>
    <dbReference type="NCBI Taxonomy" id="7141"/>
    <lineage>
        <taxon>Eukaryota</taxon>
        <taxon>Metazoa</taxon>
        <taxon>Ecdysozoa</taxon>
        <taxon>Arthropoda</taxon>
        <taxon>Hexapoda</taxon>
        <taxon>Insecta</taxon>
        <taxon>Pterygota</taxon>
        <taxon>Neoptera</taxon>
        <taxon>Endopterygota</taxon>
        <taxon>Lepidoptera</taxon>
        <taxon>Glossata</taxon>
        <taxon>Ditrysia</taxon>
        <taxon>Tortricoidea</taxon>
        <taxon>Tortricidae</taxon>
        <taxon>Tortricinae</taxon>
        <taxon>Choristoneura</taxon>
    </lineage>
</organism>
<dbReference type="Proteomes" id="UP001064048">
    <property type="component" value="Chromosome 2"/>
</dbReference>
<evidence type="ECO:0000313" key="2">
    <source>
        <dbReference type="Proteomes" id="UP001064048"/>
    </source>
</evidence>
<accession>A0ACC0KVG7</accession>
<keyword evidence="2" id="KW-1185">Reference proteome</keyword>
<gene>
    <name evidence="1" type="ORF">MSG28_001645</name>
</gene>
<name>A0ACC0KVG7_CHOFU</name>
<reference evidence="1 2" key="1">
    <citation type="journal article" date="2022" name="Genome Biol. Evol.">
        <title>The Spruce Budworm Genome: Reconstructing the Evolutionary History of Antifreeze Proteins.</title>
        <authorList>
            <person name="Beliveau C."/>
            <person name="Gagne P."/>
            <person name="Picq S."/>
            <person name="Vernygora O."/>
            <person name="Keeling C.I."/>
            <person name="Pinkney K."/>
            <person name="Doucet D."/>
            <person name="Wen F."/>
            <person name="Johnston J.S."/>
            <person name="Maaroufi H."/>
            <person name="Boyle B."/>
            <person name="Laroche J."/>
            <person name="Dewar K."/>
            <person name="Juretic N."/>
            <person name="Blackburn G."/>
            <person name="Nisole A."/>
            <person name="Brunet B."/>
            <person name="Brandao M."/>
            <person name="Lumley L."/>
            <person name="Duan J."/>
            <person name="Quan G."/>
            <person name="Lucarotti C.J."/>
            <person name="Roe A.D."/>
            <person name="Sperling F.A.H."/>
            <person name="Levesque R.C."/>
            <person name="Cusson M."/>
        </authorList>
    </citation>
    <scope>NUCLEOTIDE SEQUENCE [LARGE SCALE GENOMIC DNA]</scope>
    <source>
        <strain evidence="1">Glfc:IPQL:Cfum</strain>
    </source>
</reference>
<dbReference type="EMBL" id="CM046102">
    <property type="protein sequence ID" value="KAI8440292.1"/>
    <property type="molecule type" value="Genomic_DNA"/>
</dbReference>
<comment type="caution">
    <text evidence="1">The sequence shown here is derived from an EMBL/GenBank/DDBJ whole genome shotgun (WGS) entry which is preliminary data.</text>
</comment>
<protein>
    <submittedName>
        <fullName evidence="1">Uncharacterized protein</fullName>
    </submittedName>
</protein>